<keyword evidence="10" id="KW-1185">Reference proteome</keyword>
<protein>
    <recommendedName>
        <fullName evidence="8">Protein kinase domain-containing protein</fullName>
    </recommendedName>
</protein>
<dbReference type="OMA" id="RACAIFM"/>
<feature type="domain" description="Protein kinase" evidence="8">
    <location>
        <begin position="1"/>
        <end position="253"/>
    </location>
</feature>
<keyword evidence="1 7" id="KW-0723">Serine/threonine-protein kinase</keyword>
<dbReference type="FunFam" id="3.30.200.20:FF:000880">
    <property type="entry name" value="Predicted protein"/>
    <property type="match status" value="1"/>
</dbReference>
<dbReference type="eggNOG" id="KOG0032">
    <property type="taxonomic scope" value="Eukaryota"/>
</dbReference>
<evidence type="ECO:0000313" key="9">
    <source>
        <dbReference type="EMBL" id="EED92104.1"/>
    </source>
</evidence>
<organism evidence="9 10">
    <name type="scientific">Thalassiosira pseudonana</name>
    <name type="common">Marine diatom</name>
    <name type="synonym">Cyclotella nana</name>
    <dbReference type="NCBI Taxonomy" id="35128"/>
    <lineage>
        <taxon>Eukaryota</taxon>
        <taxon>Sar</taxon>
        <taxon>Stramenopiles</taxon>
        <taxon>Ochrophyta</taxon>
        <taxon>Bacillariophyta</taxon>
        <taxon>Coscinodiscophyceae</taxon>
        <taxon>Thalassiosirophycidae</taxon>
        <taxon>Thalassiosirales</taxon>
        <taxon>Thalassiosiraceae</taxon>
        <taxon>Thalassiosira</taxon>
    </lineage>
</organism>
<evidence type="ECO:0000259" key="8">
    <source>
        <dbReference type="PROSITE" id="PS50011"/>
    </source>
</evidence>
<dbReference type="GO" id="GO:0005524">
    <property type="term" value="F:ATP binding"/>
    <property type="evidence" value="ECO:0007669"/>
    <property type="project" value="UniProtKB-UniRule"/>
</dbReference>
<dbReference type="PROSITE" id="PS00108">
    <property type="entry name" value="PROTEIN_KINASE_ST"/>
    <property type="match status" value="1"/>
</dbReference>
<evidence type="ECO:0000256" key="7">
    <source>
        <dbReference type="RuleBase" id="RU000304"/>
    </source>
</evidence>
<evidence type="ECO:0000313" key="10">
    <source>
        <dbReference type="Proteomes" id="UP000001449"/>
    </source>
</evidence>
<sequence>ILGDGHFATVRRCIERSTGKEFAIKSIKIANQNAADIKREVSLLRTLDHPSIMKLVDVFEDDEFVHIISEQYTGGELFDKIIENTTDDHCLPESEAARIIHSILSAVEYLHKCNIVHRDIKPENVLFATKQRDSQIKLIDFGLSQIHKVGDPLMTEAVGTPYYMCPEQLTRNYDRSCDLWAIGVVTFILLAGHPPFAGDDSEIFRAIRSGHYVYYPERWRGISDGAKHFVDSLLNRDPKERPTATEALEHLWFHQFQR</sequence>
<dbReference type="GeneID" id="7445190"/>
<dbReference type="CDD" id="cd05117">
    <property type="entry name" value="STKc_CAMK"/>
    <property type="match status" value="1"/>
</dbReference>
<dbReference type="SUPFAM" id="SSF56112">
    <property type="entry name" value="Protein kinase-like (PK-like)"/>
    <property type="match status" value="1"/>
</dbReference>
<reference evidence="9 10" key="2">
    <citation type="journal article" date="2008" name="Nature">
        <title>The Phaeodactylum genome reveals the evolutionary history of diatom genomes.</title>
        <authorList>
            <person name="Bowler C."/>
            <person name="Allen A.E."/>
            <person name="Badger J.H."/>
            <person name="Grimwood J."/>
            <person name="Jabbari K."/>
            <person name="Kuo A."/>
            <person name="Maheswari U."/>
            <person name="Martens C."/>
            <person name="Maumus F."/>
            <person name="Otillar R.P."/>
            <person name="Rayko E."/>
            <person name="Salamov A."/>
            <person name="Vandepoele K."/>
            <person name="Beszteri B."/>
            <person name="Gruber A."/>
            <person name="Heijde M."/>
            <person name="Katinka M."/>
            <person name="Mock T."/>
            <person name="Valentin K."/>
            <person name="Verret F."/>
            <person name="Berges J.A."/>
            <person name="Brownlee C."/>
            <person name="Cadoret J.P."/>
            <person name="Chiovitti A."/>
            <person name="Choi C.J."/>
            <person name="Coesel S."/>
            <person name="De Martino A."/>
            <person name="Detter J.C."/>
            <person name="Durkin C."/>
            <person name="Falciatore A."/>
            <person name="Fournet J."/>
            <person name="Haruta M."/>
            <person name="Huysman M.J."/>
            <person name="Jenkins B.D."/>
            <person name="Jiroutova K."/>
            <person name="Jorgensen R.E."/>
            <person name="Joubert Y."/>
            <person name="Kaplan A."/>
            <person name="Kroger N."/>
            <person name="Kroth P.G."/>
            <person name="La Roche J."/>
            <person name="Lindquist E."/>
            <person name="Lommer M."/>
            <person name="Martin-Jezequel V."/>
            <person name="Lopez P.J."/>
            <person name="Lucas S."/>
            <person name="Mangogna M."/>
            <person name="McGinnis K."/>
            <person name="Medlin L.K."/>
            <person name="Montsant A."/>
            <person name="Oudot-Le Secq M.P."/>
            <person name="Napoli C."/>
            <person name="Obornik M."/>
            <person name="Parker M.S."/>
            <person name="Petit J.L."/>
            <person name="Porcel B.M."/>
            <person name="Poulsen N."/>
            <person name="Robison M."/>
            <person name="Rychlewski L."/>
            <person name="Rynearson T.A."/>
            <person name="Schmutz J."/>
            <person name="Shapiro H."/>
            <person name="Siaut M."/>
            <person name="Stanley M."/>
            <person name="Sussman M.R."/>
            <person name="Taylor A.R."/>
            <person name="Vardi A."/>
            <person name="von Dassow P."/>
            <person name="Vyverman W."/>
            <person name="Willis A."/>
            <person name="Wyrwicz L.S."/>
            <person name="Rokhsar D.S."/>
            <person name="Weissenbach J."/>
            <person name="Armbrust E.V."/>
            <person name="Green B.R."/>
            <person name="Van de Peer Y."/>
            <person name="Grigoriev I.V."/>
        </authorList>
    </citation>
    <scope>NUCLEOTIDE SEQUENCE [LARGE SCALE GENOMIC DNA]</scope>
    <source>
        <strain evidence="9 10">CCMP1335</strain>
    </source>
</reference>
<keyword evidence="5 6" id="KW-0067">ATP-binding</keyword>
<proteinExistence type="inferred from homology"/>
<dbReference type="STRING" id="35128.B8C3E1"/>
<keyword evidence="2" id="KW-0808">Transferase</keyword>
<dbReference type="InterPro" id="IPR008271">
    <property type="entry name" value="Ser/Thr_kinase_AS"/>
</dbReference>
<dbReference type="PaxDb" id="35128-Thaps34559"/>
<name>B8C3E1_THAPS</name>
<dbReference type="Gene3D" id="3.30.200.20">
    <property type="entry name" value="Phosphorylase Kinase, domain 1"/>
    <property type="match status" value="1"/>
</dbReference>
<dbReference type="PROSITE" id="PS50011">
    <property type="entry name" value="PROTEIN_KINASE_DOM"/>
    <property type="match status" value="1"/>
</dbReference>
<dbReference type="InterPro" id="IPR017441">
    <property type="entry name" value="Protein_kinase_ATP_BS"/>
</dbReference>
<dbReference type="GO" id="GO:0035556">
    <property type="term" value="P:intracellular signal transduction"/>
    <property type="evidence" value="ECO:0000318"/>
    <property type="project" value="GO_Central"/>
</dbReference>
<evidence type="ECO:0000256" key="3">
    <source>
        <dbReference type="ARBA" id="ARBA00022741"/>
    </source>
</evidence>
<feature type="non-terminal residue" evidence="9">
    <location>
        <position position="1"/>
    </location>
</feature>
<keyword evidence="4" id="KW-0418">Kinase</keyword>
<dbReference type="InterPro" id="IPR050205">
    <property type="entry name" value="CDPK_Ser/Thr_kinases"/>
</dbReference>
<gene>
    <name evidence="9" type="ORF">THAPSDRAFT_34559</name>
</gene>
<dbReference type="Gene3D" id="1.10.510.10">
    <property type="entry name" value="Transferase(Phosphotransferase) domain 1"/>
    <property type="match status" value="1"/>
</dbReference>
<dbReference type="RefSeq" id="XP_002290352.1">
    <property type="nucleotide sequence ID" value="XM_002290316.1"/>
</dbReference>
<dbReference type="KEGG" id="tps:THAPSDRAFT_34559"/>
<comment type="similarity">
    <text evidence="7">Belongs to the protein kinase superfamily.</text>
</comment>
<dbReference type="FunFam" id="1.10.510.10:FF:000475">
    <property type="entry name" value="Calcium-dependent protein kinase 5"/>
    <property type="match status" value="1"/>
</dbReference>
<dbReference type="GO" id="GO:0005634">
    <property type="term" value="C:nucleus"/>
    <property type="evidence" value="ECO:0000318"/>
    <property type="project" value="GO_Central"/>
</dbReference>
<reference evidence="9 10" key="1">
    <citation type="journal article" date="2004" name="Science">
        <title>The genome of the diatom Thalassiosira pseudonana: ecology, evolution, and metabolism.</title>
        <authorList>
            <person name="Armbrust E.V."/>
            <person name="Berges J.A."/>
            <person name="Bowler C."/>
            <person name="Green B.R."/>
            <person name="Martinez D."/>
            <person name="Putnam N.H."/>
            <person name="Zhou S."/>
            <person name="Allen A.E."/>
            <person name="Apt K.E."/>
            <person name="Bechner M."/>
            <person name="Brzezinski M.A."/>
            <person name="Chaal B.K."/>
            <person name="Chiovitti A."/>
            <person name="Davis A.K."/>
            <person name="Demarest M.S."/>
            <person name="Detter J.C."/>
            <person name="Glavina T."/>
            <person name="Goodstein D."/>
            <person name="Hadi M.Z."/>
            <person name="Hellsten U."/>
            <person name="Hildebrand M."/>
            <person name="Jenkins B.D."/>
            <person name="Jurka J."/>
            <person name="Kapitonov V.V."/>
            <person name="Kroger N."/>
            <person name="Lau W.W."/>
            <person name="Lane T.W."/>
            <person name="Larimer F.W."/>
            <person name="Lippmeier J.C."/>
            <person name="Lucas S."/>
            <person name="Medina M."/>
            <person name="Montsant A."/>
            <person name="Obornik M."/>
            <person name="Parker M.S."/>
            <person name="Palenik B."/>
            <person name="Pazour G.J."/>
            <person name="Richardson P.M."/>
            <person name="Rynearson T.A."/>
            <person name="Saito M.A."/>
            <person name="Schwartz D.C."/>
            <person name="Thamatrakoln K."/>
            <person name="Valentin K."/>
            <person name="Vardi A."/>
            <person name="Wilkerson F.P."/>
            <person name="Rokhsar D.S."/>
        </authorList>
    </citation>
    <scope>NUCLEOTIDE SEQUENCE [LARGE SCALE GENOMIC DNA]</scope>
    <source>
        <strain evidence="9 10">CCMP1335</strain>
    </source>
</reference>
<dbReference type="PROSITE" id="PS00107">
    <property type="entry name" value="PROTEIN_KINASE_ATP"/>
    <property type="match status" value="1"/>
</dbReference>
<dbReference type="GO" id="GO:0005737">
    <property type="term" value="C:cytoplasm"/>
    <property type="evidence" value="ECO:0000318"/>
    <property type="project" value="GO_Central"/>
</dbReference>
<dbReference type="AlphaFoldDB" id="B8C3E1"/>
<evidence type="ECO:0000256" key="2">
    <source>
        <dbReference type="ARBA" id="ARBA00022679"/>
    </source>
</evidence>
<dbReference type="HOGENOM" id="CLU_000288_63_0_1"/>
<evidence type="ECO:0000256" key="1">
    <source>
        <dbReference type="ARBA" id="ARBA00022527"/>
    </source>
</evidence>
<dbReference type="Proteomes" id="UP000001449">
    <property type="component" value="Chromosome 5"/>
</dbReference>
<evidence type="ECO:0000256" key="4">
    <source>
        <dbReference type="ARBA" id="ARBA00022777"/>
    </source>
</evidence>
<dbReference type="PANTHER" id="PTHR24349">
    <property type="entry name" value="SERINE/THREONINE-PROTEIN KINASE"/>
    <property type="match status" value="1"/>
</dbReference>
<dbReference type="PIRSF" id="PIRSF000654">
    <property type="entry name" value="Integrin-linked_kinase"/>
    <property type="match status" value="1"/>
</dbReference>
<keyword evidence="3 6" id="KW-0547">Nucleotide-binding</keyword>
<accession>B8C3E1</accession>
<dbReference type="Pfam" id="PF00069">
    <property type="entry name" value="Pkinase"/>
    <property type="match status" value="1"/>
</dbReference>
<feature type="binding site" evidence="6">
    <location>
        <position position="25"/>
    </location>
    <ligand>
        <name>ATP</name>
        <dbReference type="ChEBI" id="CHEBI:30616"/>
    </ligand>
</feature>
<dbReference type="InParanoid" id="B8C3E1"/>
<dbReference type="InterPro" id="IPR000719">
    <property type="entry name" value="Prot_kinase_dom"/>
</dbReference>
<dbReference type="EMBL" id="CM000642">
    <property type="protein sequence ID" value="EED92104.1"/>
    <property type="molecule type" value="Genomic_DNA"/>
</dbReference>
<dbReference type="SMART" id="SM00220">
    <property type="entry name" value="S_TKc"/>
    <property type="match status" value="1"/>
</dbReference>
<evidence type="ECO:0000256" key="6">
    <source>
        <dbReference type="PROSITE-ProRule" id="PRU10141"/>
    </source>
</evidence>
<dbReference type="InterPro" id="IPR011009">
    <property type="entry name" value="Kinase-like_dom_sf"/>
</dbReference>
<dbReference type="GO" id="GO:0005516">
    <property type="term" value="F:calmodulin binding"/>
    <property type="evidence" value="ECO:0000318"/>
    <property type="project" value="GO_Central"/>
</dbReference>
<dbReference type="GO" id="GO:0004683">
    <property type="term" value="F:calcium/calmodulin-dependent protein kinase activity"/>
    <property type="evidence" value="ECO:0000318"/>
    <property type="project" value="GO_Central"/>
</dbReference>
<evidence type="ECO:0000256" key="5">
    <source>
        <dbReference type="ARBA" id="ARBA00022840"/>
    </source>
</evidence>
<dbReference type="GO" id="GO:0009931">
    <property type="term" value="F:calcium-dependent protein serine/threonine kinase activity"/>
    <property type="evidence" value="ECO:0000318"/>
    <property type="project" value="GO_Central"/>
</dbReference>